<keyword evidence="1" id="KW-0812">Transmembrane</keyword>
<keyword evidence="4" id="KW-1185">Reference proteome</keyword>
<dbReference type="InterPro" id="IPR009589">
    <property type="entry name" value="PH_YyaB-like"/>
</dbReference>
<organism evidence="3 4">
    <name type="scientific">Priestia taiwanensis</name>
    <dbReference type="NCBI Taxonomy" id="1347902"/>
    <lineage>
        <taxon>Bacteria</taxon>
        <taxon>Bacillati</taxon>
        <taxon>Bacillota</taxon>
        <taxon>Bacilli</taxon>
        <taxon>Bacillales</taxon>
        <taxon>Bacillaceae</taxon>
        <taxon>Priestia</taxon>
    </lineage>
</organism>
<comment type="caution">
    <text evidence="3">The sequence shown here is derived from an EMBL/GenBank/DDBJ whole genome shotgun (WGS) entry which is preliminary data.</text>
</comment>
<dbReference type="GO" id="GO:0030153">
    <property type="term" value="P:bacteriocin immunity"/>
    <property type="evidence" value="ECO:0007669"/>
    <property type="project" value="InterPro"/>
</dbReference>
<dbReference type="Proteomes" id="UP000605259">
    <property type="component" value="Unassembled WGS sequence"/>
</dbReference>
<reference evidence="3" key="2">
    <citation type="submission" date="2020-09" db="EMBL/GenBank/DDBJ databases">
        <authorList>
            <person name="Sun Q."/>
            <person name="Zhou Y."/>
        </authorList>
    </citation>
    <scope>NUCLEOTIDE SEQUENCE</scope>
    <source>
        <strain evidence="3">CGMCC 1.12698</strain>
    </source>
</reference>
<reference evidence="3" key="1">
    <citation type="journal article" date="2014" name="Int. J. Syst. Evol. Microbiol.">
        <title>Complete genome sequence of Corynebacterium casei LMG S-19264T (=DSM 44701T), isolated from a smear-ripened cheese.</title>
        <authorList>
            <consortium name="US DOE Joint Genome Institute (JGI-PGF)"/>
            <person name="Walter F."/>
            <person name="Albersmeier A."/>
            <person name="Kalinowski J."/>
            <person name="Ruckert C."/>
        </authorList>
    </citation>
    <scope>NUCLEOTIDE SEQUENCE</scope>
    <source>
        <strain evidence="3">CGMCC 1.12698</strain>
    </source>
</reference>
<accession>A0A917ARJ1</accession>
<proteinExistence type="predicted"/>
<keyword evidence="1" id="KW-1133">Transmembrane helix</keyword>
<feature type="transmembrane region" description="Helical" evidence="1">
    <location>
        <begin position="12"/>
        <end position="31"/>
    </location>
</feature>
<dbReference type="Pfam" id="PF06713">
    <property type="entry name" value="bPH_4"/>
    <property type="match status" value="1"/>
</dbReference>
<evidence type="ECO:0000259" key="2">
    <source>
        <dbReference type="Pfam" id="PF06713"/>
    </source>
</evidence>
<protein>
    <recommendedName>
        <fullName evidence="2">Uncharacterized protein YyaB-like PH domain-containing protein</fullName>
    </recommendedName>
</protein>
<name>A0A917ARJ1_9BACI</name>
<gene>
    <name evidence="3" type="ORF">GCM10007140_20400</name>
</gene>
<keyword evidence="1" id="KW-0472">Membrane</keyword>
<evidence type="ECO:0000313" key="4">
    <source>
        <dbReference type="Proteomes" id="UP000605259"/>
    </source>
</evidence>
<evidence type="ECO:0000256" key="1">
    <source>
        <dbReference type="SAM" id="Phobius"/>
    </source>
</evidence>
<dbReference type="EMBL" id="BMFK01000001">
    <property type="protein sequence ID" value="GGE70414.1"/>
    <property type="molecule type" value="Genomic_DNA"/>
</dbReference>
<feature type="domain" description="Uncharacterized protein YyaB-like PH" evidence="2">
    <location>
        <begin position="62"/>
        <end position="133"/>
    </location>
</feature>
<dbReference type="AlphaFoldDB" id="A0A917ARJ1"/>
<feature type="transmembrane region" description="Helical" evidence="1">
    <location>
        <begin position="37"/>
        <end position="56"/>
    </location>
</feature>
<evidence type="ECO:0000313" key="3">
    <source>
        <dbReference type="EMBL" id="GGE70414.1"/>
    </source>
</evidence>
<sequence length="148" mass="17228">MVFHPKRDKWLIIKDCLLILALLVGAVASLLTMYEPLWQRVLIAGMLVLASIYFLFGSFNLRYIIQDYYLHVASVLSNEKIAIHKITRIRKADDFFSRKGLSLNRIEVVYGEDKVILLFPKDKKGFIDELIAINPHIKVDERLFRTFS</sequence>